<dbReference type="InterPro" id="IPR010359">
    <property type="entry name" value="IrrE_HExxH"/>
</dbReference>
<dbReference type="RefSeq" id="WP_066522576.1">
    <property type="nucleotide sequence ID" value="NZ_CABMOF010000009.1"/>
</dbReference>
<comment type="caution">
    <text evidence="2">The sequence shown here is derived from an EMBL/GenBank/DDBJ whole genome shotgun (WGS) entry which is preliminary data.</text>
</comment>
<dbReference type="EMBL" id="LSZW01000028">
    <property type="protein sequence ID" value="KXK66837.1"/>
    <property type="molecule type" value="Genomic_DNA"/>
</dbReference>
<dbReference type="OrthoDB" id="1707128at2"/>
<dbReference type="STRING" id="626937.HMPREF3293_00309"/>
<reference evidence="2 3" key="1">
    <citation type="submission" date="2016-02" db="EMBL/GenBank/DDBJ databases">
        <authorList>
            <person name="Wen L."/>
            <person name="He K."/>
            <person name="Yang H."/>
        </authorList>
    </citation>
    <scope>NUCLEOTIDE SEQUENCE [LARGE SCALE GENOMIC DNA]</scope>
    <source>
        <strain evidence="2 3">DSM 22607</strain>
    </source>
</reference>
<gene>
    <name evidence="2" type="ORF">HMPREF3293_00309</name>
</gene>
<dbReference type="KEGG" id="cmiu:B1H56_09730"/>
<dbReference type="AlphaFoldDB" id="A0A136Q847"/>
<keyword evidence="3" id="KW-1185">Reference proteome</keyword>
<proteinExistence type="predicted"/>
<evidence type="ECO:0000313" key="3">
    <source>
        <dbReference type="Proteomes" id="UP000070366"/>
    </source>
</evidence>
<sequence length="162" mass="19564">MTLNERLDQYIFDEGIAVEEIPLFYYNGFYDYESDWACPVITLNSNIASERQRAAIKGHELGHHFTLSADLFFAPYLVKSRDEYRADRWAAEYYMPVKRLIELYEQGCRTPLDMAEQLEIPVEYLYKGLGIYYRKYGLYEDFGQYRIFWNPFNIKKDRRRRK</sequence>
<dbReference type="Proteomes" id="UP000070366">
    <property type="component" value="Unassembled WGS sequence"/>
</dbReference>
<dbReference type="Gene3D" id="1.10.10.2910">
    <property type="match status" value="1"/>
</dbReference>
<name>A0A136Q847_9FIRM</name>
<evidence type="ECO:0000313" key="2">
    <source>
        <dbReference type="EMBL" id="KXK66837.1"/>
    </source>
</evidence>
<protein>
    <recommendedName>
        <fullName evidence="1">IrrE N-terminal-like domain-containing protein</fullName>
    </recommendedName>
</protein>
<accession>A0A136Q847</accession>
<evidence type="ECO:0000259" key="1">
    <source>
        <dbReference type="Pfam" id="PF06114"/>
    </source>
</evidence>
<organism evidence="2 3">
    <name type="scientific">Christensenella minuta</name>
    <dbReference type="NCBI Taxonomy" id="626937"/>
    <lineage>
        <taxon>Bacteria</taxon>
        <taxon>Bacillati</taxon>
        <taxon>Bacillota</taxon>
        <taxon>Clostridia</taxon>
        <taxon>Christensenellales</taxon>
        <taxon>Christensenellaceae</taxon>
        <taxon>Christensenella</taxon>
    </lineage>
</organism>
<dbReference type="Pfam" id="PF06114">
    <property type="entry name" value="Peptidase_M78"/>
    <property type="match status" value="1"/>
</dbReference>
<feature type="domain" description="IrrE N-terminal-like" evidence="1">
    <location>
        <begin position="31"/>
        <end position="125"/>
    </location>
</feature>